<dbReference type="AlphaFoldDB" id="A0A517PP28"/>
<reference evidence="1 2" key="1">
    <citation type="submission" date="2019-02" db="EMBL/GenBank/DDBJ databases">
        <title>Deep-cultivation of Planctomycetes and their phenomic and genomic characterization uncovers novel biology.</title>
        <authorList>
            <person name="Wiegand S."/>
            <person name="Jogler M."/>
            <person name="Boedeker C."/>
            <person name="Pinto D."/>
            <person name="Vollmers J."/>
            <person name="Rivas-Marin E."/>
            <person name="Kohn T."/>
            <person name="Peeters S.H."/>
            <person name="Heuer A."/>
            <person name="Rast P."/>
            <person name="Oberbeckmann S."/>
            <person name="Bunk B."/>
            <person name="Jeske O."/>
            <person name="Meyerdierks A."/>
            <person name="Storesund J.E."/>
            <person name="Kallscheuer N."/>
            <person name="Luecker S."/>
            <person name="Lage O.M."/>
            <person name="Pohl T."/>
            <person name="Merkel B.J."/>
            <person name="Hornburger P."/>
            <person name="Mueller R.-W."/>
            <person name="Bruemmer F."/>
            <person name="Labrenz M."/>
            <person name="Spormann A.M."/>
            <person name="Op den Camp H."/>
            <person name="Overmann J."/>
            <person name="Amann R."/>
            <person name="Jetten M.S.M."/>
            <person name="Mascher T."/>
            <person name="Medema M.H."/>
            <person name="Devos D.P."/>
            <person name="Kaster A.-K."/>
            <person name="Ovreas L."/>
            <person name="Rohde M."/>
            <person name="Galperin M.Y."/>
            <person name="Jogler C."/>
        </authorList>
    </citation>
    <scope>NUCLEOTIDE SEQUENCE [LARGE SCALE GENOMIC DNA]</scope>
    <source>
        <strain evidence="1 2">HG66A1</strain>
    </source>
</reference>
<evidence type="ECO:0000313" key="2">
    <source>
        <dbReference type="Proteomes" id="UP000320421"/>
    </source>
</evidence>
<sequence length="252" mass="28234">MRSDLPPWPLDAICLRPDNLTIPELAQIVYQRTCRTDFSEPGFCLINLGADLGSKGLRNTMVALKQELATIHETTRGETLQYVSLGRFDQQNSTKPHRDNGPEECFLMLGYEPTEVESTLEISDYALCAHELGLTPATFLAQHNPMFQSGYEMLQAFATQVPCFSCLDYQIICINNSSVPCSADHSTWLGTLHTATIKNPDTSKRRVINSTLIASVPPGMKDVISQVDVEEFLSTNLIRRRDYDGHQQTDDF</sequence>
<proteinExistence type="predicted"/>
<organism evidence="1 2">
    <name type="scientific">Gimesia chilikensis</name>
    <dbReference type="NCBI Taxonomy" id="2605989"/>
    <lineage>
        <taxon>Bacteria</taxon>
        <taxon>Pseudomonadati</taxon>
        <taxon>Planctomycetota</taxon>
        <taxon>Planctomycetia</taxon>
        <taxon>Planctomycetales</taxon>
        <taxon>Planctomycetaceae</taxon>
        <taxon>Gimesia</taxon>
    </lineage>
</organism>
<keyword evidence="2" id="KW-1185">Reference proteome</keyword>
<name>A0A517PP28_9PLAN</name>
<accession>A0A517PP28</accession>
<dbReference type="EMBL" id="CP036266">
    <property type="protein sequence ID" value="QDT21132.1"/>
    <property type="molecule type" value="Genomic_DNA"/>
</dbReference>
<evidence type="ECO:0000313" key="1">
    <source>
        <dbReference type="EMBL" id="QDT21132.1"/>
    </source>
</evidence>
<dbReference type="Proteomes" id="UP000320421">
    <property type="component" value="Chromosome"/>
</dbReference>
<protein>
    <submittedName>
        <fullName evidence="1">Uncharacterized protein</fullName>
    </submittedName>
</protein>
<gene>
    <name evidence="1" type="ORF">HG66A1_29250</name>
</gene>